<sequence length="500" mass="54227">MKKTKVAVGVVIALGVVWTAGAWFTGKQLEKNMDHFVQQANAQIQNSAPESRLKLSYQDFQRGIFSSHARFVLQSSSQTEDNSLLKPGQSIIFSENIDHGPFPLAQLKKFNLIPSMASVHTELENTEAVKKLFEITKEKSIIQAETRIGYGGSTDSAITLLPADYSKPEAGERFAFDGGTLNISADGEGNKVDFSSDINSLVMSSRNELDMPVLVTLNGLKVDANTHLSPEGVRIGDQTINLTKLTAAVDGKEAMVAEGLKGKSNFDSTNNRVSGLIDYTLDGLKLQGQSFGQGKLAIKLDGFDGKALKTFSETYNRQVQALTSDPALQENPELYQQRVSELLTQNVALLLKGSPSVSIAPFSWKNDKGESSFNLNAQFKDPAATTAPAQNLGQQVDSVLKSLDTTLTISMPMATEMMTHVAMSEGYKQEDAAKLADQQVKGLAAMGQMFKLTTQKDNNITTGLQYSTGQVTMNGEKMPLEQFLSRYMLGGGIAPEGMPQ</sequence>
<organism evidence="1 2">
    <name type="scientific">Erwinia persicina</name>
    <dbReference type="NCBI Taxonomy" id="55211"/>
    <lineage>
        <taxon>Bacteria</taxon>
        <taxon>Pseudomonadati</taxon>
        <taxon>Pseudomonadota</taxon>
        <taxon>Gammaproteobacteria</taxon>
        <taxon>Enterobacterales</taxon>
        <taxon>Erwiniaceae</taxon>
        <taxon>Erwinia</taxon>
    </lineage>
</organism>
<reference evidence="1 2" key="1">
    <citation type="journal article" date="2019" name="Sci. Rep.">
        <title>Differences in resource use lead to coexistence of seed-transmitted microbial populations.</title>
        <authorList>
            <person name="Torres-Cortes G."/>
            <person name="Garcia B.J."/>
            <person name="Compant S."/>
            <person name="Rezki S."/>
            <person name="Jones P."/>
            <person name="Preveaux A."/>
            <person name="Briand M."/>
            <person name="Roulet A."/>
            <person name="Bouchez O."/>
            <person name="Jacobson D."/>
            <person name="Barret M."/>
        </authorList>
    </citation>
    <scope>NUCLEOTIDE SEQUENCE [LARGE SCALE GENOMIC DNA]</scope>
    <source>
        <strain evidence="1 2">CFBP13511</strain>
    </source>
</reference>
<dbReference type="OrthoDB" id="5444681at2"/>
<dbReference type="InterPro" id="IPR010352">
    <property type="entry name" value="DUF945"/>
</dbReference>
<dbReference type="AlphaFoldDB" id="A0A4U3FQD7"/>
<dbReference type="RefSeq" id="WP_137268561.1">
    <property type="nucleotide sequence ID" value="NZ_QGAC01000001.1"/>
</dbReference>
<dbReference type="STRING" id="1219360.GCA_001571305_00926"/>
<dbReference type="EMBL" id="QGAC01000001">
    <property type="protein sequence ID" value="TKJ95079.1"/>
    <property type="molecule type" value="Genomic_DNA"/>
</dbReference>
<evidence type="ECO:0000313" key="2">
    <source>
        <dbReference type="Proteomes" id="UP000306393"/>
    </source>
</evidence>
<name>A0A4U3FQD7_9GAMM</name>
<dbReference type="Proteomes" id="UP000306393">
    <property type="component" value="Unassembled WGS sequence"/>
</dbReference>
<accession>A0A4U3FQD7</accession>
<gene>
    <name evidence="1" type="ORF">EpCFBP13511_01615</name>
</gene>
<proteinExistence type="predicted"/>
<comment type="caution">
    <text evidence="1">The sequence shown here is derived from an EMBL/GenBank/DDBJ whole genome shotgun (WGS) entry which is preliminary data.</text>
</comment>
<evidence type="ECO:0008006" key="3">
    <source>
        <dbReference type="Google" id="ProtNLM"/>
    </source>
</evidence>
<protein>
    <recommendedName>
        <fullName evidence="3">DUF945 domain-containing protein</fullName>
    </recommendedName>
</protein>
<dbReference type="Pfam" id="PF06097">
    <property type="entry name" value="DUF945"/>
    <property type="match status" value="1"/>
</dbReference>
<evidence type="ECO:0000313" key="1">
    <source>
        <dbReference type="EMBL" id="TKJ95079.1"/>
    </source>
</evidence>